<feature type="transmembrane region" description="Helical" evidence="7">
    <location>
        <begin position="1630"/>
        <end position="1649"/>
    </location>
</feature>
<feature type="transmembrane region" description="Helical" evidence="7">
    <location>
        <begin position="1823"/>
        <end position="1842"/>
    </location>
</feature>
<comment type="caution">
    <text evidence="8">The sequence shown here is derived from an EMBL/GenBank/DDBJ whole genome shotgun (WGS) entry which is preliminary data.</text>
</comment>
<dbReference type="InterPro" id="IPR044739">
    <property type="entry name" value="NRT1/PTR"/>
</dbReference>
<feature type="transmembrane region" description="Helical" evidence="7">
    <location>
        <begin position="133"/>
        <end position="153"/>
    </location>
</feature>
<feature type="transmembrane region" description="Helical" evidence="7">
    <location>
        <begin position="2153"/>
        <end position="2173"/>
    </location>
</feature>
<feature type="transmembrane region" description="Helical" evidence="7">
    <location>
        <begin position="1387"/>
        <end position="1412"/>
    </location>
</feature>
<dbReference type="PANTHER" id="PTHR11654">
    <property type="entry name" value="OLIGOPEPTIDE TRANSPORTER-RELATED"/>
    <property type="match status" value="1"/>
</dbReference>
<feature type="transmembrane region" description="Helical" evidence="7">
    <location>
        <begin position="2690"/>
        <end position="2709"/>
    </location>
</feature>
<feature type="transmembrane region" description="Helical" evidence="7">
    <location>
        <begin position="1222"/>
        <end position="1244"/>
    </location>
</feature>
<comment type="subcellular location">
    <subcellularLocation>
        <location evidence="1">Membrane</location>
        <topology evidence="1">Multi-pass membrane protein</topology>
    </subcellularLocation>
</comment>
<dbReference type="CDD" id="cd17417">
    <property type="entry name" value="MFS_NPF5"/>
    <property type="match status" value="2"/>
</dbReference>
<feature type="transmembrane region" description="Helical" evidence="7">
    <location>
        <begin position="2126"/>
        <end position="2146"/>
    </location>
</feature>
<feature type="transmembrane region" description="Helical" evidence="7">
    <location>
        <begin position="506"/>
        <end position="531"/>
    </location>
</feature>
<feature type="transmembrane region" description="Helical" evidence="7">
    <location>
        <begin position="2923"/>
        <end position="2945"/>
    </location>
</feature>
<feature type="transmembrane region" description="Helical" evidence="7">
    <location>
        <begin position="1655"/>
        <end position="1673"/>
    </location>
</feature>
<feature type="transmembrane region" description="Helical" evidence="7">
    <location>
        <begin position="2521"/>
        <end position="2542"/>
    </location>
</feature>
<feature type="transmembrane region" description="Helical" evidence="7">
    <location>
        <begin position="1699"/>
        <end position="1721"/>
    </location>
</feature>
<dbReference type="Pfam" id="PF00854">
    <property type="entry name" value="PTR2"/>
    <property type="match status" value="6"/>
</dbReference>
<keyword evidence="9" id="KW-1185">Reference proteome</keyword>
<dbReference type="InterPro" id="IPR000109">
    <property type="entry name" value="POT_fam"/>
</dbReference>
<feature type="transmembrane region" description="Helical" evidence="7">
    <location>
        <begin position="2193"/>
        <end position="2213"/>
    </location>
</feature>
<dbReference type="InterPro" id="IPR018456">
    <property type="entry name" value="PTR2_symporter_CS"/>
</dbReference>
<feature type="transmembrane region" description="Helical" evidence="7">
    <location>
        <begin position="1179"/>
        <end position="1196"/>
    </location>
</feature>
<feature type="transmembrane region" description="Helical" evidence="7">
    <location>
        <begin position="2758"/>
        <end position="2780"/>
    </location>
</feature>
<evidence type="ECO:0000313" key="9">
    <source>
        <dbReference type="Proteomes" id="UP000824890"/>
    </source>
</evidence>
<dbReference type="PROSITE" id="PS01022">
    <property type="entry name" value="PTR2_1"/>
    <property type="match status" value="1"/>
</dbReference>
<feature type="transmembrane region" description="Helical" evidence="7">
    <location>
        <begin position="1905"/>
        <end position="1925"/>
    </location>
</feature>
<feature type="transmembrane region" description="Helical" evidence="7">
    <location>
        <begin position="1521"/>
        <end position="1540"/>
    </location>
</feature>
<evidence type="ECO:0000256" key="5">
    <source>
        <dbReference type="ARBA" id="ARBA00022989"/>
    </source>
</evidence>
<feature type="transmembrane region" description="Helical" evidence="7">
    <location>
        <begin position="1603"/>
        <end position="1623"/>
    </location>
</feature>
<dbReference type="EMBL" id="JAGKQM010000007">
    <property type="protein sequence ID" value="KAH0919385.1"/>
    <property type="molecule type" value="Genomic_DNA"/>
</dbReference>
<feature type="transmembrane region" description="Helical" evidence="7">
    <location>
        <begin position="269"/>
        <end position="290"/>
    </location>
</feature>
<feature type="transmembrane region" description="Helical" evidence="7">
    <location>
        <begin position="983"/>
        <end position="1008"/>
    </location>
</feature>
<feature type="transmembrane region" description="Helical" evidence="7">
    <location>
        <begin position="771"/>
        <end position="792"/>
    </location>
</feature>
<feature type="transmembrane region" description="Helical" evidence="7">
    <location>
        <begin position="908"/>
        <end position="930"/>
    </location>
</feature>
<dbReference type="InterPro" id="IPR036259">
    <property type="entry name" value="MFS_trans_sf"/>
</dbReference>
<feature type="transmembrane region" description="Helical" evidence="7">
    <location>
        <begin position="1945"/>
        <end position="1964"/>
    </location>
</feature>
<feature type="transmembrane region" description="Helical" evidence="7">
    <location>
        <begin position="2026"/>
        <end position="2045"/>
    </location>
</feature>
<feature type="transmembrane region" description="Helical" evidence="7">
    <location>
        <begin position="2621"/>
        <end position="2643"/>
    </location>
</feature>
<feature type="transmembrane region" description="Helical" evidence="7">
    <location>
        <begin position="551"/>
        <end position="576"/>
    </location>
</feature>
<evidence type="ECO:0000256" key="3">
    <source>
        <dbReference type="ARBA" id="ARBA00022553"/>
    </source>
</evidence>
<feature type="transmembrane region" description="Helical" evidence="7">
    <location>
        <begin position="1072"/>
        <end position="1093"/>
    </location>
</feature>
<name>A0ABQ8CQN9_BRANA</name>
<feature type="transmembrane region" description="Helical" evidence="7">
    <location>
        <begin position="2356"/>
        <end position="2375"/>
    </location>
</feature>
<feature type="transmembrane region" description="Helical" evidence="7">
    <location>
        <begin position="2721"/>
        <end position="2738"/>
    </location>
</feature>
<feature type="transmembrane region" description="Helical" evidence="7">
    <location>
        <begin position="2438"/>
        <end position="2458"/>
    </location>
</feature>
<evidence type="ECO:0000256" key="6">
    <source>
        <dbReference type="ARBA" id="ARBA00023136"/>
    </source>
</evidence>
<proteinExistence type="inferred from homology"/>
<feature type="transmembrane region" description="Helical" evidence="7">
    <location>
        <begin position="2395"/>
        <end position="2417"/>
    </location>
</feature>
<feature type="transmembrane region" description="Helical" evidence="7">
    <location>
        <begin position="2786"/>
        <end position="2807"/>
    </location>
</feature>
<sequence length="3118" mass="344983">MGTSLSTAFVSSMSAKAHEIAALSRKLHGFLSQMDLVMWTLGRQNLPLVIFSFNEMATTVETPLLEEHVMDAVDHDGLVADRSNTGRWTAAWFIIGVEVAERFAYYGIASNLISYLTGPLGQSTAVAAANVNAWSGISSLLPVLGAFVADAFLGRYRTIIIASLVYVLGMALLTLSALLVPISENKEVVSASPSSLLNVLFFFSLYLVAVGQSGHKPCVQAFGADQFDEKDTQEKRERSSFFNWWYLSLSAGICLAIVVVVYIQEAVGWALGFGIPCVFMVISLVLFVVGRRSYRYSKSRQEKETNPFTRIGRVFFRAFKNRRLSQVQTELEANPSQGSPEKLRCLSKALLAPHASTEEDNVCSVSDVEDATALVRLIPVWVTTLGYALPYAQYMTFFTKQGATLEKNLPWCEDPLCFSSAIVLFVPIYDRVLVPFARSITKDLCGITTLKRIGSGMVLATLTMTAKEYGLIDQPGTTVPMSIWWLVPQYLMLGLADPTELRSIGLALYLSALGVGSLLSSLLVSVIDLVTGGDAGNSWFNSNLNRAHLDYFYWLLAVISAVGFSVFFRMSIVGWMESISKQKWLSTTQPSDSPPVDGNRRGSLFVIVEMAERFAFFGISSNLITYLTGPMGESTAVAAANVNAWIGTISFLPLLWAFVADAFLGRFRTIIISSSLYILGLGLLSFSAMVWSHSPNQLHATLFFVSLYLIAIGQGGYKPCIKVFGADQFDENDVNESKAKSSYFNWLMFGNCVSISTTLFISTYIQEKVSWSLGFGIQCVSMLLALFLFLLGTKTYRFSTTRGGKNNPFARVGRVFMEAVKNRRQDHLSLGNASESLPLLPHQSSEQFRFLNRAAISCDLAEIEETKAVLRLVPIWMSCLVYAIVNAQASTFFIKQGATMDRSISPGFLVPSATFQSFINISIVIFIPIYDRVLVPAARSFTQIPSGITMLQRIGTGIFLSIIAMVVAALVETKRLQTAKDDLTIPMSVWWLVPQYVIYGVADVFTMAGLQEFFYDQVPSELRSVGMALNLSIFGAGNFLSSFMISVIDRVTSQSGQTSWFDNNLNKGHLDYFYWLLASLSLIVVEMAERFAYFGVSSNLITYLTGPLGQPTAAAAANVNVWIGTMAFLPLLWAFVADGCLGRFRTIIISSSLYILGLGSLSFSAMIPSHSEDSDQLKVTLFFCSLFLIAIGQSGYKPCAKVFGADQFDSNDLKERKAKSSYFNWLMFGSCISITTTRLVSTYIQENVSWSLGFGIQCVSMLLALLLFLLGTTSYRFTVEREGKKNPFARIGRVFMEAIKNRREHNSDIANSNETLLLLAKQSSEKFRFLDRAAISCELAEIEEAKSVLRLVPIWITCLVYAIVYAQSPTFFTKQGSKMDRSISPGLLVPAAALQCFINISVIVFIPVYDCLFVPITRSFTHIPSGITMLQRIGTGIFLSVIAMYVLYGVADGFTMAGLQEFFYDQVPTELRSVGMAMNLSIYGAGNFLSSFMISVIDRATSQSGQTSWFDNDLNKAHLDYFYWLLASLSFIGLAFYMWFAKSYELGKTAVRSSSGGWRSARLIICVEMAERFAYYGISTNLITYLTGPLGESTASAAANVNAWSGTVSFLPLIWAFIADAFLGRFRTIIISSSLYVMGLGLLTFSTMIHSQELQVTLFFCSLYLVAIGQGGYKPCIKVFGADQFDGNDIKEAKAKSSFFDWLMFGNCITILTSQLVSSYIQENLSWSLGFGIPSVSMLLALFLFLLGTTSYRVITERGGKKNPFARISRVFVEALKNRKQTDVDNLKENLLLLPHQDSKEYRFLDRAAVSCDLDEIEEAKAMLRLVPIWMTCLVFAIVYAQSYTFFTKQGATMNRSISPGLLVPAASLHGVTSLTIIVFIPLYDHLRVPMGKLFTHNSSGITMLQRIGTGIFLSILAMVVAALVEIKRLQAAKDDVTVPISVWWLIPQYVFIGLSDVFTRIGLQELFYDQVPCELRSLGMALNLSIYGVGNFLSSFMISVIDKVTSHSGQTSWFDNDLNEGHLDYFYWLLACLSSIALAFYLWFAKSYAADEAGTTLLNGIVDSSVDFRGKPSVRFTSGGWRSSGYIIGAEVAEKFAYLGIASNLITYFTGPLEMSTASAASNVNLWLGTAAFLPLIWGSIADSFLGRYRTILLTSSLYILGLGLLTFSATIPSLRKDQETLVSCVSNLKVTIFFSALYLIAIGEGGFKVCIRAFGADQFDEQDPKESKAKSVYFNWSYFARSAGILTTRLISNYVQENLSWALGFGIPCLSMMLSLFLFLLGTHTYRFSTGEGRKHTNPFVRIGRVFVAAAKNRQQTSSETYLLVPTESSKTFRFLDRAAISCDSREVEEAKAVLSLVPIWMCCLVFGIVYAQSPTFFTKQGSTMDRSISSTLLVPAATLQCFINLSILAFIPIYDRLFVPMARSITHRPAGITTLQRISTGIFLSIPSLVIAALVEMKRLKTARDHGLVDSPEATVPMSVCWLIPQYVLYGVSDVFTMVGLQEFFYGQVPVELRSLGLSLYLSVVGIGNFLSSFMVAVIEKATSQSGQVSWFANNLNQAHLDYFYWLLACLSSVAFVSFVYFAKSYPMANVCDELEDSLHPGTTEGSMRSSSGGWKSARLIIGVEMAEHFAFYGISSNLITYLTGPLGESTAAAAANVNAWSGTVSFLPLLWGFIADSFLGRFRTILVASSLYILGHGQLSFSTMISSHHKDPSQLQVTLFFCSLYLIAIGHGGYKPCIRVFGADQLDGDALSSYFNWLMFGSCISVLTTRLISIFIQENLSWSLGFGIPSVSMLLSLLIFLLGTKNYRFSTARGEKKNPFARISHVFMEAVRNRGQPGLDIYNPNQTLLMVPVHDSKQLRFLDKAAISCDLAEIEEAKAVLKLAPIWMSCLVYAIVCAQSHTFFTKQGATMDRSISPGLLVPAATLQCFINLTMIIFIPIYDRLLVPIARSFTQCPSGITMLQRIGSGMVLSILAMVVAALVETKRLQTARDDATTLMCVWWLVPQYVFIGVADMLTMVGLQELFYDQVPCELRSIGMALNLSIYGVGNFLSSFMISFIDKVTRQSGQTSWFDNDLNKAHLDYFYWLLACLSSIGLASYLWFAKSYVYNRPNKF</sequence>
<feature type="transmembrane region" description="Helical" evidence="7">
    <location>
        <begin position="3087"/>
        <end position="3106"/>
    </location>
</feature>
<feature type="transmembrane region" description="Helical" evidence="7">
    <location>
        <begin position="1250"/>
        <end position="1271"/>
    </location>
</feature>
<feature type="transmembrane region" description="Helical" evidence="7">
    <location>
        <begin position="3040"/>
        <end position="3063"/>
    </location>
</feature>
<feature type="transmembrane region" description="Helical" evidence="7">
    <location>
        <begin position="2998"/>
        <end position="3020"/>
    </location>
</feature>
<dbReference type="Proteomes" id="UP000824890">
    <property type="component" value="Unassembled WGS sequence"/>
</dbReference>
<evidence type="ECO:0000256" key="1">
    <source>
        <dbReference type="ARBA" id="ARBA00004141"/>
    </source>
</evidence>
<reference evidence="8 9" key="1">
    <citation type="submission" date="2021-05" db="EMBL/GenBank/DDBJ databases">
        <title>Genome Assembly of Synthetic Allotetraploid Brassica napus Reveals Homoeologous Exchanges between Subgenomes.</title>
        <authorList>
            <person name="Davis J.T."/>
        </authorList>
    </citation>
    <scope>NUCLEOTIDE SEQUENCE [LARGE SCALE GENOMIC DNA]</scope>
    <source>
        <strain evidence="9">cv. Da-Ae</strain>
        <tissue evidence="8">Seedling</tissue>
    </source>
</reference>
<evidence type="ECO:0000313" key="8">
    <source>
        <dbReference type="EMBL" id="KAH0919385.1"/>
    </source>
</evidence>
<protein>
    <submittedName>
        <fullName evidence="8">Uncharacterized protein</fullName>
    </submittedName>
</protein>
<accession>A0ABQ8CQN9</accession>
<feature type="transmembrane region" description="Helical" evidence="7">
    <location>
        <begin position="244"/>
        <end position="263"/>
    </location>
</feature>
<gene>
    <name evidence="8" type="ORF">HID58_027045</name>
</gene>
<feature type="transmembrane region" description="Helical" evidence="7">
    <location>
        <begin position="1985"/>
        <end position="2006"/>
    </location>
</feature>
<dbReference type="Gene3D" id="1.20.1250.20">
    <property type="entry name" value="MFS general substrate transporter like domains"/>
    <property type="match status" value="6"/>
</dbReference>
<dbReference type="SUPFAM" id="SSF103473">
    <property type="entry name" value="MFS general substrate transporter"/>
    <property type="match status" value="6"/>
</dbReference>
<feature type="transmembrane region" description="Helical" evidence="7">
    <location>
        <begin position="2965"/>
        <end position="2986"/>
    </location>
</feature>
<feature type="transmembrane region" description="Helical" evidence="7">
    <location>
        <begin position="743"/>
        <end position="765"/>
    </location>
</feature>
<evidence type="ECO:0000256" key="4">
    <source>
        <dbReference type="ARBA" id="ARBA00022692"/>
    </source>
</evidence>
<feature type="transmembrane region" description="Helical" evidence="7">
    <location>
        <begin position="160"/>
        <end position="182"/>
    </location>
</feature>
<evidence type="ECO:0000256" key="7">
    <source>
        <dbReference type="SAM" id="Phobius"/>
    </source>
</evidence>
<comment type="similarity">
    <text evidence="2">Belongs to the major facilitator superfamily. Proton-dependent oligopeptide transporter (POT/PTR) (TC 2.A.17) family.</text>
</comment>
<feature type="transmembrane region" description="Helical" evidence="7">
    <location>
        <begin position="698"/>
        <end position="717"/>
    </location>
</feature>
<keyword evidence="3" id="KW-0597">Phosphoprotein</keyword>
<organism evidence="8 9">
    <name type="scientific">Brassica napus</name>
    <name type="common">Rape</name>
    <dbReference type="NCBI Taxonomy" id="3708"/>
    <lineage>
        <taxon>Eukaryota</taxon>
        <taxon>Viridiplantae</taxon>
        <taxon>Streptophyta</taxon>
        <taxon>Embryophyta</taxon>
        <taxon>Tracheophyta</taxon>
        <taxon>Spermatophyta</taxon>
        <taxon>Magnoliopsida</taxon>
        <taxon>eudicotyledons</taxon>
        <taxon>Gunneridae</taxon>
        <taxon>Pentapetalae</taxon>
        <taxon>rosids</taxon>
        <taxon>malvids</taxon>
        <taxon>Brassicales</taxon>
        <taxon>Brassicaceae</taxon>
        <taxon>Brassiceae</taxon>
        <taxon>Brassica</taxon>
    </lineage>
</organism>
<feature type="transmembrane region" description="Helical" evidence="7">
    <location>
        <begin position="1147"/>
        <end position="1167"/>
    </location>
</feature>
<feature type="transmembrane region" description="Helical" evidence="7">
    <location>
        <begin position="950"/>
        <end position="971"/>
    </location>
</feature>
<feature type="transmembrane region" description="Helical" evidence="7">
    <location>
        <begin position="1113"/>
        <end position="1135"/>
    </location>
</feature>
<evidence type="ECO:0000256" key="2">
    <source>
        <dbReference type="ARBA" id="ARBA00005982"/>
    </source>
</evidence>
<feature type="transmembrane region" description="Helical" evidence="7">
    <location>
        <begin position="188"/>
        <end position="208"/>
    </location>
</feature>
<feature type="transmembrane region" description="Helical" evidence="7">
    <location>
        <begin position="644"/>
        <end position="664"/>
    </location>
</feature>
<feature type="transmembrane region" description="Helical" evidence="7">
    <location>
        <begin position="2263"/>
        <end position="2283"/>
    </location>
</feature>
<feature type="transmembrane region" description="Helical" evidence="7">
    <location>
        <begin position="2566"/>
        <end position="2586"/>
    </location>
</feature>
<feature type="transmembrane region" description="Helical" evidence="7">
    <location>
        <begin position="2663"/>
        <end position="2683"/>
    </location>
</feature>
<feature type="transmembrane region" description="Helical" evidence="7">
    <location>
        <begin position="1028"/>
        <end position="1051"/>
    </location>
</feature>
<keyword evidence="4 7" id="KW-0812">Transmembrane</keyword>
<feature type="transmembrane region" description="Helical" evidence="7">
    <location>
        <begin position="676"/>
        <end position="692"/>
    </location>
</feature>
<feature type="transmembrane region" description="Helical" evidence="7">
    <location>
        <begin position="1862"/>
        <end position="1884"/>
    </location>
</feature>
<feature type="transmembrane region" description="Helical" evidence="7">
    <location>
        <begin position="1727"/>
        <end position="1748"/>
    </location>
</feature>
<feature type="transmembrane region" description="Helical" evidence="7">
    <location>
        <begin position="1433"/>
        <end position="1451"/>
    </location>
</feature>
<feature type="transmembrane region" description="Helical" evidence="7">
    <location>
        <begin position="1348"/>
        <end position="1367"/>
    </location>
</feature>
<keyword evidence="6 7" id="KW-0472">Membrane</keyword>
<keyword evidence="5 7" id="KW-1133">Transmembrane helix</keyword>